<comment type="caution">
    <text evidence="1">The sequence shown here is derived from an EMBL/GenBank/DDBJ whole genome shotgun (WGS) entry which is preliminary data.</text>
</comment>
<dbReference type="EMBL" id="QNRT01000002">
    <property type="protein sequence ID" value="RBP51047.1"/>
    <property type="molecule type" value="Genomic_DNA"/>
</dbReference>
<protein>
    <submittedName>
        <fullName evidence="1">Uncharacterized protein</fullName>
    </submittedName>
</protein>
<dbReference type="InParanoid" id="A0A395JMI1"/>
<accession>A0A395JMI1</accession>
<dbReference type="RefSeq" id="WP_113953848.1">
    <property type="nucleotide sequence ID" value="NZ_QNRT01000002.1"/>
</dbReference>
<evidence type="ECO:0000313" key="2">
    <source>
        <dbReference type="Proteomes" id="UP000253083"/>
    </source>
</evidence>
<keyword evidence="2" id="KW-1185">Reference proteome</keyword>
<evidence type="ECO:0000313" key="1">
    <source>
        <dbReference type="EMBL" id="RBP51047.1"/>
    </source>
</evidence>
<organism evidence="1 2">
    <name type="scientific">Arenicella xantha</name>
    <dbReference type="NCBI Taxonomy" id="644221"/>
    <lineage>
        <taxon>Bacteria</taxon>
        <taxon>Pseudomonadati</taxon>
        <taxon>Pseudomonadota</taxon>
        <taxon>Gammaproteobacteria</taxon>
        <taxon>Arenicellales</taxon>
        <taxon>Arenicellaceae</taxon>
        <taxon>Arenicella</taxon>
    </lineage>
</organism>
<name>A0A395JMI1_9GAMM</name>
<dbReference type="AlphaFoldDB" id="A0A395JMI1"/>
<sequence length="127" mass="15232">MTSSTQYFDQLILPGNVSLTDYLVCFERFLTDYSTHLGEGYERNVGECYLPKWVKEFSREELNELLEDTHGFKIPVSLCELYREHGTVVIGHKQWYFWHAEFNVFEPRRVIEKYQVSSLATQKYFWK</sequence>
<gene>
    <name evidence="1" type="ORF">DFR28_102466</name>
</gene>
<dbReference type="Proteomes" id="UP000253083">
    <property type="component" value="Unassembled WGS sequence"/>
</dbReference>
<reference evidence="1 2" key="1">
    <citation type="submission" date="2018-06" db="EMBL/GenBank/DDBJ databases">
        <title>Genomic Encyclopedia of Type Strains, Phase IV (KMG-IV): sequencing the most valuable type-strain genomes for metagenomic binning, comparative biology and taxonomic classification.</title>
        <authorList>
            <person name="Goeker M."/>
        </authorList>
    </citation>
    <scope>NUCLEOTIDE SEQUENCE [LARGE SCALE GENOMIC DNA]</scope>
    <source>
        <strain evidence="1 2">DSM 24032</strain>
    </source>
</reference>
<proteinExistence type="predicted"/>